<keyword evidence="5" id="KW-1185">Reference proteome</keyword>
<name>A0A1J4KJ42_9EUKA</name>
<dbReference type="Proteomes" id="UP000179807">
    <property type="component" value="Unassembled WGS sequence"/>
</dbReference>
<dbReference type="GeneID" id="94835333"/>
<accession>A0A1J4KJ42</accession>
<feature type="transmembrane region" description="Helical" evidence="2">
    <location>
        <begin position="1332"/>
        <end position="1355"/>
    </location>
</feature>
<protein>
    <recommendedName>
        <fullName evidence="6">Right handed beta helix domain-containing protein</fullName>
    </recommendedName>
</protein>
<comment type="caution">
    <text evidence="4">The sequence shown here is derived from an EMBL/GenBank/DDBJ whole genome shotgun (WGS) entry which is preliminary data.</text>
</comment>
<reference evidence="4" key="1">
    <citation type="submission" date="2016-10" db="EMBL/GenBank/DDBJ databases">
        <authorList>
            <person name="Benchimol M."/>
            <person name="Almeida L.G."/>
            <person name="Vasconcelos A.T."/>
            <person name="Perreira-Neves A."/>
            <person name="Rosa I.A."/>
            <person name="Tasca T."/>
            <person name="Bogo M.R."/>
            <person name="de Souza W."/>
        </authorList>
    </citation>
    <scope>NUCLEOTIDE SEQUENCE [LARGE SCALE GENOMIC DNA]</scope>
    <source>
        <strain evidence="4">K</strain>
    </source>
</reference>
<dbReference type="SUPFAM" id="SSF51126">
    <property type="entry name" value="Pectin lyase-like"/>
    <property type="match status" value="2"/>
</dbReference>
<keyword evidence="2" id="KW-1133">Transmembrane helix</keyword>
<evidence type="ECO:0000256" key="1">
    <source>
        <dbReference type="SAM" id="MobiDB-lite"/>
    </source>
</evidence>
<dbReference type="OrthoDB" id="75921at2759"/>
<feature type="signal peptide" evidence="3">
    <location>
        <begin position="1"/>
        <end position="18"/>
    </location>
</feature>
<organism evidence="4 5">
    <name type="scientific">Tritrichomonas foetus</name>
    <dbReference type="NCBI Taxonomy" id="1144522"/>
    <lineage>
        <taxon>Eukaryota</taxon>
        <taxon>Metamonada</taxon>
        <taxon>Parabasalia</taxon>
        <taxon>Tritrichomonadida</taxon>
        <taxon>Tritrichomonadidae</taxon>
        <taxon>Tritrichomonas</taxon>
    </lineage>
</organism>
<evidence type="ECO:0008006" key="6">
    <source>
        <dbReference type="Google" id="ProtNLM"/>
    </source>
</evidence>
<feature type="compositionally biased region" description="Low complexity" evidence="1">
    <location>
        <begin position="923"/>
        <end position="936"/>
    </location>
</feature>
<evidence type="ECO:0000256" key="3">
    <source>
        <dbReference type="SAM" id="SignalP"/>
    </source>
</evidence>
<evidence type="ECO:0000313" key="5">
    <source>
        <dbReference type="Proteomes" id="UP000179807"/>
    </source>
</evidence>
<feature type="region of interest" description="Disordered" evidence="1">
    <location>
        <begin position="289"/>
        <end position="344"/>
    </location>
</feature>
<evidence type="ECO:0000313" key="4">
    <source>
        <dbReference type="EMBL" id="OHT11369.1"/>
    </source>
</evidence>
<feature type="compositionally biased region" description="Pro residues" evidence="1">
    <location>
        <begin position="292"/>
        <end position="301"/>
    </location>
</feature>
<feature type="chain" id="PRO_5012678651" description="Right handed beta helix domain-containing protein" evidence="3">
    <location>
        <begin position="19"/>
        <end position="1371"/>
    </location>
</feature>
<dbReference type="InterPro" id="IPR011050">
    <property type="entry name" value="Pectin_lyase_fold/virulence"/>
</dbReference>
<dbReference type="PANTHER" id="PTHR11319:SF35">
    <property type="entry name" value="OUTER MEMBRANE PROTEIN PMPC-RELATED"/>
    <property type="match status" value="1"/>
</dbReference>
<feature type="compositionally biased region" description="Acidic residues" evidence="1">
    <location>
        <begin position="937"/>
        <end position="951"/>
    </location>
</feature>
<dbReference type="EMBL" id="MLAK01000589">
    <property type="protein sequence ID" value="OHT11369.1"/>
    <property type="molecule type" value="Genomic_DNA"/>
</dbReference>
<keyword evidence="2" id="KW-0812">Transmembrane</keyword>
<gene>
    <name evidence="4" type="ORF">TRFO_19166</name>
</gene>
<evidence type="ECO:0000256" key="2">
    <source>
        <dbReference type="SAM" id="Phobius"/>
    </source>
</evidence>
<dbReference type="RefSeq" id="XP_068364505.1">
    <property type="nucleotide sequence ID" value="XM_068500629.1"/>
</dbReference>
<feature type="region of interest" description="Disordered" evidence="1">
    <location>
        <begin position="923"/>
        <end position="960"/>
    </location>
</feature>
<dbReference type="PANTHER" id="PTHR11319">
    <property type="entry name" value="G PROTEIN-COUPLED RECEPTOR-RELATED"/>
    <property type="match status" value="1"/>
</dbReference>
<keyword evidence="2" id="KW-0472">Membrane</keyword>
<dbReference type="VEuPathDB" id="TrichDB:TRFO_19166"/>
<keyword evidence="3" id="KW-0732">Signal</keyword>
<proteinExistence type="predicted"/>
<sequence length="1371" mass="152491">MFLLFFFCASAFTQTAPSGPNNDSDPNCETGDFQYTCTVTNSAKKTVYSGQPEVLENNCFSNIPQSLPKEGGAAYFASIQITFKSCSFNENIHGEKGGAIYCSSCPSVSIDSCFFGKNKAADGGAIYFTSTKSLIKSTDFVRNSANSGGAVRCEDSSPIQELKDCVFYLNDAASGCSLHFLAVSSNEEQEPVNIETCIFFMQYTGQQLSNLELFNYKTVYIKNCYFLLASNQGVDKSGIHLTSNYNSESKPIVQITGPVYVNGTEGTFLLQDKTFITFNYISDKPISCKPGKPVPPSPPTNPTALPIQPTESSSEYNIDDQRTPSETPPPSDSDKPSYTPSPPEKCLHVRQIEMNKPSIIIVNSCFENILGKSFSGGALSISKVLQAELIFCNFSGNYGYKGGSIYAEDSGVTLDTVRIFESRSSQQGGALFYSSYSSDTKCIIRNCEMFSNFALKGCSLYIMTKGEVLVENSQFTSASSINMIYIGIHDAIIDSIRIHITNCMFFCDLSNFAGCQISLISKKIELAGSRFLRCDDAATTGFFLEYETDDFEILSCCCVGGDESTFPAVKESQSYLVKFYCSQYDDLFCAERTPSQSPEPTIHEIISARRQSYINKQKIRIFQAIFKDILTTENGGALYFLNCDGVSVSHSDFQDIKTYGDGGIIYSSQTRIEIYTSNFIRGIAMKDGGAIAFLVSSGFIDAISVTSCNFVDNFAGNGGAISIYNSMNLLFEKCSFSYNTASNFGNTLYSHGLNDLNLKILNSFFYSKIQSAEIYTTAFKFINMARCSFIVNNNSLSNDKIFIISSYSLLCIDECCCINSSKPSRALSILVYDPQNHIMYNCEDQMKCQKLLPTPSLHTSKPVLNTLSVKDPPLNIYTHSINENNLIINNNLIANRSEIIKYNQFDTVIPVSNQVFSVYLNNTQNLPNTDDNNNDNNDSDNNDNDSNEEGEKDQSGTDKDEYCNEFYLMPTKNNSKISIYDQSPQTHASLGFMISNSNVQLNMLTKSPNLFLKGNGHLITWTDDVENELTFNKITVSDSDPLKISVHENFKRVNFQRIDFYRYGTLDILESASDPIANKVYIHQGSEASVNMIHINELLCFQINSQLNVTQNITFNNENSTIVFEFNKSFNFEVPMLIVPVIKKLPSNIKIRAKSAIVVETDDKYSKLLQSTDSESDSLFSSINQSSKLFIKTLFNQFLKPIYSVLSQSNPESNSTSMINMTNILNNDQKETYYTNDDGDDDDDVNETVSPTINITNNETIHTNSRNSLIDLILVCADVFDICENISEYIFVDDPMASTSCYVNGINQTCLKIHFDELTPTPLLYIHLTPQAIAGVVIICILIIVSMLSVIFLFCDKSVKKYSDIRLGELV</sequence>